<proteinExistence type="predicted"/>
<protein>
    <submittedName>
        <fullName evidence="2">Uncharacterized protein</fullName>
    </submittedName>
</protein>
<reference evidence="2" key="1">
    <citation type="submission" date="2020-02" db="EMBL/GenBank/DDBJ databases">
        <authorList>
            <person name="Meier V. D."/>
        </authorList>
    </citation>
    <scope>NUCLEOTIDE SEQUENCE</scope>
    <source>
        <strain evidence="2">AVDCRST_MAG19</strain>
    </source>
</reference>
<evidence type="ECO:0000313" key="2">
    <source>
        <dbReference type="EMBL" id="CAA9548702.1"/>
    </source>
</evidence>
<accession>A0A6J4UG41</accession>
<feature type="non-terminal residue" evidence="2">
    <location>
        <position position="1"/>
    </location>
</feature>
<gene>
    <name evidence="2" type="ORF">AVDCRST_MAG19-602</name>
</gene>
<evidence type="ECO:0000256" key="1">
    <source>
        <dbReference type="SAM" id="MobiDB-lite"/>
    </source>
</evidence>
<feature type="region of interest" description="Disordered" evidence="1">
    <location>
        <begin position="1"/>
        <end position="57"/>
    </location>
</feature>
<organism evidence="2">
    <name type="scientific">uncultured Thermomicrobiales bacterium</name>
    <dbReference type="NCBI Taxonomy" id="1645740"/>
    <lineage>
        <taxon>Bacteria</taxon>
        <taxon>Pseudomonadati</taxon>
        <taxon>Thermomicrobiota</taxon>
        <taxon>Thermomicrobia</taxon>
        <taxon>Thermomicrobiales</taxon>
        <taxon>environmental samples</taxon>
    </lineage>
</organism>
<name>A0A6J4UG41_9BACT</name>
<feature type="non-terminal residue" evidence="2">
    <location>
        <position position="57"/>
    </location>
</feature>
<dbReference type="EMBL" id="CADCWL010000027">
    <property type="protein sequence ID" value="CAA9548702.1"/>
    <property type="molecule type" value="Genomic_DNA"/>
</dbReference>
<sequence length="57" mass="5660">WSGSATARSDPESRARSPGPPSSGCSPASIGPSSCSGVTPVAARRSIRPAPAEAPQR</sequence>
<feature type="compositionally biased region" description="Low complexity" evidence="1">
    <location>
        <begin position="22"/>
        <end position="37"/>
    </location>
</feature>
<dbReference type="AlphaFoldDB" id="A0A6J4UG41"/>